<feature type="transmembrane region" description="Helical" evidence="19">
    <location>
        <begin position="228"/>
        <end position="245"/>
    </location>
</feature>
<proteinExistence type="inferred from homology"/>
<keyword evidence="9 19" id="KW-0808">Transferase</keyword>
<evidence type="ECO:0000256" key="8">
    <source>
        <dbReference type="ARBA" id="ARBA00022573"/>
    </source>
</evidence>
<evidence type="ECO:0000256" key="13">
    <source>
        <dbReference type="ARBA" id="ARBA00023136"/>
    </source>
</evidence>
<dbReference type="OrthoDB" id="9794626at2"/>
<dbReference type="UniPathway" id="UPA00148">
    <property type="reaction ID" value="UER00238"/>
</dbReference>
<evidence type="ECO:0000256" key="4">
    <source>
        <dbReference type="ARBA" id="ARBA00010561"/>
    </source>
</evidence>
<evidence type="ECO:0000256" key="6">
    <source>
        <dbReference type="ARBA" id="ARBA00015850"/>
    </source>
</evidence>
<keyword evidence="22" id="KW-1185">Reference proteome</keyword>
<dbReference type="AlphaFoldDB" id="A0A840FXU0"/>
<evidence type="ECO:0000256" key="5">
    <source>
        <dbReference type="ARBA" id="ARBA00013200"/>
    </source>
</evidence>
<evidence type="ECO:0000256" key="10">
    <source>
        <dbReference type="ARBA" id="ARBA00022692"/>
    </source>
</evidence>
<evidence type="ECO:0000256" key="1">
    <source>
        <dbReference type="ARBA" id="ARBA00001946"/>
    </source>
</evidence>
<dbReference type="GO" id="GO:0005886">
    <property type="term" value="C:plasma membrane"/>
    <property type="evidence" value="ECO:0007669"/>
    <property type="project" value="UniProtKB-SubCell"/>
</dbReference>
<gene>
    <name evidence="19" type="primary">cobS</name>
    <name evidence="21" type="ORF">GGD90_000981</name>
</gene>
<evidence type="ECO:0000256" key="20">
    <source>
        <dbReference type="SAM" id="MobiDB-lite"/>
    </source>
</evidence>
<evidence type="ECO:0000313" key="21">
    <source>
        <dbReference type="EMBL" id="MBB4246624.1"/>
    </source>
</evidence>
<evidence type="ECO:0000256" key="16">
    <source>
        <dbReference type="ARBA" id="ARBA00032853"/>
    </source>
</evidence>
<dbReference type="NCBIfam" id="NF001277">
    <property type="entry name" value="PRK00235.1-3"/>
    <property type="match status" value="1"/>
</dbReference>
<evidence type="ECO:0000256" key="7">
    <source>
        <dbReference type="ARBA" id="ARBA00022475"/>
    </source>
</evidence>
<evidence type="ECO:0000256" key="9">
    <source>
        <dbReference type="ARBA" id="ARBA00022679"/>
    </source>
</evidence>
<dbReference type="EC" id="2.7.8.26" evidence="5 19"/>
<feature type="region of interest" description="Disordered" evidence="20">
    <location>
        <begin position="1"/>
        <end position="21"/>
    </location>
</feature>
<evidence type="ECO:0000256" key="12">
    <source>
        <dbReference type="ARBA" id="ARBA00022989"/>
    </source>
</evidence>
<name>A0A840FXU0_RHOTE</name>
<keyword evidence="7 19" id="KW-1003">Cell membrane</keyword>
<keyword evidence="10 19" id="KW-0812">Transmembrane</keyword>
<keyword evidence="8 19" id="KW-0169">Cobalamin biosynthesis</keyword>
<keyword evidence="13 19" id="KW-0472">Membrane</keyword>
<feature type="compositionally biased region" description="Low complexity" evidence="20">
    <location>
        <begin position="10"/>
        <end position="21"/>
    </location>
</feature>
<keyword evidence="11 19" id="KW-0460">Magnesium</keyword>
<evidence type="ECO:0000256" key="15">
    <source>
        <dbReference type="ARBA" id="ARBA00032605"/>
    </source>
</evidence>
<dbReference type="GO" id="GO:0051073">
    <property type="term" value="F:adenosylcobinamide-GDP ribazoletransferase activity"/>
    <property type="evidence" value="ECO:0007669"/>
    <property type="project" value="UniProtKB-UniRule"/>
</dbReference>
<evidence type="ECO:0000256" key="18">
    <source>
        <dbReference type="ARBA" id="ARBA00049504"/>
    </source>
</evidence>
<comment type="similarity">
    <text evidence="4 19">Belongs to the CobS family.</text>
</comment>
<dbReference type="GO" id="GO:0009236">
    <property type="term" value="P:cobalamin biosynthetic process"/>
    <property type="evidence" value="ECO:0007669"/>
    <property type="project" value="UniProtKB-UniRule"/>
</dbReference>
<feature type="transmembrane region" description="Helical" evidence="19">
    <location>
        <begin position="92"/>
        <end position="111"/>
    </location>
</feature>
<comment type="catalytic activity">
    <reaction evidence="18 19">
        <text>alpha-ribazole 5'-phosphate + adenosylcob(III)inamide-GDP = adenosylcob(III)alamin 5'-phosphate + GMP + H(+)</text>
        <dbReference type="Rhea" id="RHEA:23560"/>
        <dbReference type="ChEBI" id="CHEBI:15378"/>
        <dbReference type="ChEBI" id="CHEBI:57918"/>
        <dbReference type="ChEBI" id="CHEBI:58115"/>
        <dbReference type="ChEBI" id="CHEBI:60487"/>
        <dbReference type="ChEBI" id="CHEBI:60493"/>
        <dbReference type="EC" id="2.7.8.26"/>
    </reaction>
</comment>
<dbReference type="NCBIfam" id="TIGR00317">
    <property type="entry name" value="cobS"/>
    <property type="match status" value="1"/>
</dbReference>
<dbReference type="GO" id="GO:0008818">
    <property type="term" value="F:cobalamin 5'-phosphate synthase activity"/>
    <property type="evidence" value="ECO:0007669"/>
    <property type="project" value="UniProtKB-UniRule"/>
</dbReference>
<feature type="transmembrane region" description="Helical" evidence="19">
    <location>
        <begin position="141"/>
        <end position="161"/>
    </location>
</feature>
<comment type="function">
    <text evidence="14 19">Joins adenosylcobinamide-GDP and alpha-ribazole to generate adenosylcobalamin (Ado-cobalamin). Also synthesizes adenosylcobalamin 5'-phosphate from adenosylcobinamide-GDP and alpha-ribazole 5'-phosphate.</text>
</comment>
<reference evidence="21 22" key="1">
    <citation type="submission" date="2020-08" db="EMBL/GenBank/DDBJ databases">
        <title>Genome sequencing of Purple Non-Sulfur Bacteria from various extreme environments.</title>
        <authorList>
            <person name="Mayer M."/>
        </authorList>
    </citation>
    <scope>NUCLEOTIDE SEQUENCE [LARGE SCALE GENOMIC DNA]</scope>
    <source>
        <strain evidence="21 22">2761</strain>
    </source>
</reference>
<dbReference type="HAMAP" id="MF_00719">
    <property type="entry name" value="CobS"/>
    <property type="match status" value="1"/>
</dbReference>
<protein>
    <recommendedName>
        <fullName evidence="6 19">Adenosylcobinamide-GDP ribazoletransferase</fullName>
        <ecNumber evidence="5 19">2.7.8.26</ecNumber>
    </recommendedName>
    <alternativeName>
        <fullName evidence="16 19">Cobalamin synthase</fullName>
    </alternativeName>
    <alternativeName>
        <fullName evidence="15 19">Cobalamin-5'-phosphate synthase</fullName>
    </alternativeName>
</protein>
<evidence type="ECO:0000256" key="19">
    <source>
        <dbReference type="HAMAP-Rule" id="MF_00719"/>
    </source>
</evidence>
<evidence type="ECO:0000313" key="22">
    <source>
        <dbReference type="Proteomes" id="UP000587070"/>
    </source>
</evidence>
<evidence type="ECO:0000256" key="2">
    <source>
        <dbReference type="ARBA" id="ARBA00004651"/>
    </source>
</evidence>
<dbReference type="PANTHER" id="PTHR34148">
    <property type="entry name" value="ADENOSYLCOBINAMIDE-GDP RIBAZOLETRANSFERASE"/>
    <property type="match status" value="1"/>
</dbReference>
<evidence type="ECO:0000256" key="11">
    <source>
        <dbReference type="ARBA" id="ARBA00022842"/>
    </source>
</evidence>
<comment type="catalytic activity">
    <reaction evidence="17 19">
        <text>alpha-ribazole + adenosylcob(III)inamide-GDP = adenosylcob(III)alamin + GMP + H(+)</text>
        <dbReference type="Rhea" id="RHEA:16049"/>
        <dbReference type="ChEBI" id="CHEBI:10329"/>
        <dbReference type="ChEBI" id="CHEBI:15378"/>
        <dbReference type="ChEBI" id="CHEBI:18408"/>
        <dbReference type="ChEBI" id="CHEBI:58115"/>
        <dbReference type="ChEBI" id="CHEBI:60487"/>
        <dbReference type="EC" id="2.7.8.26"/>
    </reaction>
</comment>
<feature type="transmembrane region" description="Helical" evidence="19">
    <location>
        <begin position="68"/>
        <end position="86"/>
    </location>
</feature>
<evidence type="ECO:0000256" key="17">
    <source>
        <dbReference type="ARBA" id="ARBA00048623"/>
    </source>
</evidence>
<comment type="subcellular location">
    <subcellularLocation>
        <location evidence="2 19">Cell membrane</location>
        <topology evidence="2 19">Multi-pass membrane protein</topology>
    </subcellularLocation>
</comment>
<sequence>MSEGAREDGSPAPGDAAPASPVDAAVPPVGALKREAGYFFAALYFFTRLPAPAWVGHNAPALARSARYFSAIGLLVGGIGAAVFALTHLFWPLTLCVLASMAATIYLTGAIHEDGWSDTVDGFGGGWSKDKILAIMRDSRIGSFGATALVLILIFKFCALLELGAALIPAALIAGHAISRFCATTLMATLDYAREEGKAKAVASKLSPGEMVVGALFVLPALVFLPPLPVACGIVLALLATLWLARLYRRQLGGYTGDCLGAVQQLSEVAFYGGLLCVFS</sequence>
<evidence type="ECO:0000256" key="14">
    <source>
        <dbReference type="ARBA" id="ARBA00025228"/>
    </source>
</evidence>
<accession>A0A840FXU0</accession>
<comment type="pathway">
    <text evidence="3 19">Cofactor biosynthesis; adenosylcobalamin biosynthesis; adenosylcobalamin from cob(II)yrinate a,c-diamide: step 7/7.</text>
</comment>
<evidence type="ECO:0000256" key="3">
    <source>
        <dbReference type="ARBA" id="ARBA00004663"/>
    </source>
</evidence>
<dbReference type="PANTHER" id="PTHR34148:SF1">
    <property type="entry name" value="ADENOSYLCOBINAMIDE-GDP RIBAZOLETRANSFERASE"/>
    <property type="match status" value="1"/>
</dbReference>
<keyword evidence="12 19" id="KW-1133">Transmembrane helix</keyword>
<dbReference type="Proteomes" id="UP000587070">
    <property type="component" value="Unassembled WGS sequence"/>
</dbReference>
<comment type="caution">
    <text evidence="21">The sequence shown here is derived from an EMBL/GenBank/DDBJ whole genome shotgun (WGS) entry which is preliminary data.</text>
</comment>
<dbReference type="EMBL" id="JACIGE010000002">
    <property type="protein sequence ID" value="MBB4246624.1"/>
    <property type="molecule type" value="Genomic_DNA"/>
</dbReference>
<dbReference type="RefSeq" id="WP_153114676.1">
    <property type="nucleotide sequence ID" value="NZ_JACIGE010000002.1"/>
</dbReference>
<dbReference type="InterPro" id="IPR003805">
    <property type="entry name" value="CobS"/>
</dbReference>
<organism evidence="21 22">
    <name type="scientific">Rhodocyclus tenuis</name>
    <name type="common">Rhodospirillum tenue</name>
    <dbReference type="NCBI Taxonomy" id="1066"/>
    <lineage>
        <taxon>Bacteria</taxon>
        <taxon>Pseudomonadati</taxon>
        <taxon>Pseudomonadota</taxon>
        <taxon>Betaproteobacteria</taxon>
        <taxon>Rhodocyclales</taxon>
        <taxon>Rhodocyclaceae</taxon>
        <taxon>Rhodocyclus</taxon>
    </lineage>
</organism>
<dbReference type="Pfam" id="PF02654">
    <property type="entry name" value="CobS"/>
    <property type="match status" value="1"/>
</dbReference>
<comment type="cofactor">
    <cofactor evidence="1 19">
        <name>Mg(2+)</name>
        <dbReference type="ChEBI" id="CHEBI:18420"/>
    </cofactor>
</comment>